<keyword evidence="4 6" id="KW-1133">Transmembrane helix</keyword>
<comment type="subcellular location">
    <subcellularLocation>
        <location evidence="1">Cell membrane</location>
        <topology evidence="1">Multi-pass membrane protein</topology>
    </subcellularLocation>
</comment>
<keyword evidence="5 6" id="KW-0472">Membrane</keyword>
<organism evidence="7 8">
    <name type="scientific">Desulfosarcina widdelii</name>
    <dbReference type="NCBI Taxonomy" id="947919"/>
    <lineage>
        <taxon>Bacteria</taxon>
        <taxon>Pseudomonadati</taxon>
        <taxon>Thermodesulfobacteriota</taxon>
        <taxon>Desulfobacteria</taxon>
        <taxon>Desulfobacterales</taxon>
        <taxon>Desulfosarcinaceae</taxon>
        <taxon>Desulfosarcina</taxon>
    </lineage>
</organism>
<dbReference type="EMBL" id="AP021875">
    <property type="protein sequence ID" value="BBO76981.1"/>
    <property type="molecule type" value="Genomic_DNA"/>
</dbReference>
<dbReference type="OrthoDB" id="9780757at2"/>
<dbReference type="PANTHER" id="PTHR30482">
    <property type="entry name" value="HIGH-AFFINITY BRANCHED-CHAIN AMINO ACID TRANSPORT SYSTEM PERMEASE"/>
    <property type="match status" value="1"/>
</dbReference>
<dbReference type="GO" id="GO:0005886">
    <property type="term" value="C:plasma membrane"/>
    <property type="evidence" value="ECO:0007669"/>
    <property type="project" value="UniProtKB-SubCell"/>
</dbReference>
<dbReference type="RefSeq" id="WP_155305774.1">
    <property type="nucleotide sequence ID" value="NZ_AP021875.1"/>
</dbReference>
<name>A0A5K7ZB92_9BACT</name>
<dbReference type="CDD" id="cd06581">
    <property type="entry name" value="TM_PBP1_LivM_like"/>
    <property type="match status" value="1"/>
</dbReference>
<evidence type="ECO:0000256" key="2">
    <source>
        <dbReference type="ARBA" id="ARBA00022475"/>
    </source>
</evidence>
<dbReference type="KEGG" id="dwd:DSCW_43980"/>
<dbReference type="AlphaFoldDB" id="A0A5K7ZB92"/>
<dbReference type="GO" id="GO:0015658">
    <property type="term" value="F:branched-chain amino acid transmembrane transporter activity"/>
    <property type="evidence" value="ECO:0007669"/>
    <property type="project" value="InterPro"/>
</dbReference>
<evidence type="ECO:0000313" key="8">
    <source>
        <dbReference type="Proteomes" id="UP000427769"/>
    </source>
</evidence>
<feature type="transmembrane region" description="Helical" evidence="6">
    <location>
        <begin position="254"/>
        <end position="277"/>
    </location>
</feature>
<accession>A0A5K7ZB92</accession>
<proteinExistence type="predicted"/>
<evidence type="ECO:0000256" key="1">
    <source>
        <dbReference type="ARBA" id="ARBA00004651"/>
    </source>
</evidence>
<protein>
    <submittedName>
        <fullName evidence="7">Branched-chain amino acid ABC transporter permease</fullName>
    </submittedName>
</protein>
<dbReference type="Pfam" id="PF02653">
    <property type="entry name" value="BPD_transp_2"/>
    <property type="match status" value="1"/>
</dbReference>
<feature type="transmembrane region" description="Helical" evidence="6">
    <location>
        <begin position="289"/>
        <end position="311"/>
    </location>
</feature>
<dbReference type="InterPro" id="IPR001851">
    <property type="entry name" value="ABC_transp_permease"/>
</dbReference>
<feature type="transmembrane region" description="Helical" evidence="6">
    <location>
        <begin position="40"/>
        <end position="58"/>
    </location>
</feature>
<feature type="transmembrane region" description="Helical" evidence="6">
    <location>
        <begin position="165"/>
        <end position="185"/>
    </location>
</feature>
<dbReference type="PANTHER" id="PTHR30482:SF17">
    <property type="entry name" value="ABC TRANSPORTER ATP-BINDING PROTEIN"/>
    <property type="match status" value="1"/>
</dbReference>
<dbReference type="Proteomes" id="UP000427769">
    <property type="component" value="Chromosome"/>
</dbReference>
<reference evidence="7 8" key="1">
    <citation type="submission" date="2019-11" db="EMBL/GenBank/DDBJ databases">
        <title>Comparative genomics of hydrocarbon-degrading Desulfosarcina strains.</title>
        <authorList>
            <person name="Watanabe M."/>
            <person name="Kojima H."/>
            <person name="Fukui M."/>
        </authorList>
    </citation>
    <scope>NUCLEOTIDE SEQUENCE [LARGE SCALE GENOMIC DNA]</scope>
    <source>
        <strain evidence="7 8">PP31</strain>
    </source>
</reference>
<evidence type="ECO:0000256" key="3">
    <source>
        <dbReference type="ARBA" id="ARBA00022692"/>
    </source>
</evidence>
<gene>
    <name evidence="7" type="ORF">DSCW_43980</name>
</gene>
<feature type="transmembrane region" description="Helical" evidence="6">
    <location>
        <begin position="88"/>
        <end position="109"/>
    </location>
</feature>
<keyword evidence="8" id="KW-1185">Reference proteome</keyword>
<keyword evidence="2" id="KW-1003">Cell membrane</keyword>
<evidence type="ECO:0000256" key="5">
    <source>
        <dbReference type="ARBA" id="ARBA00023136"/>
    </source>
</evidence>
<evidence type="ECO:0000313" key="7">
    <source>
        <dbReference type="EMBL" id="BBO76981.1"/>
    </source>
</evidence>
<sequence length="332" mass="35644">MMSSGRMQRYGLLLFFGFGALIAMPWVLGGYTLRLLTESIIFSLYAVSYNMLLGYAGLLSFGHAMFFGVGAFATTVALEHIAGLPLLLAVTMATAFTALVGLVVGILLLRVKGTPFALLTLAFNALFFSIGIKWTAVTGGDDGAIVNVPDINIGLIRLNLFDGPTVYFVTLAVVGSVIAFCWYFTRTAMGQSVLLIRENEERMRFLGYNTHVSRLILFVFSGSLAGLAGAFYAVLHGFVSLDAVSIAMTTKVLLMTFIGGIGHFVGPVLGAVFYTYFQNFISELTDSWPLIMGVLFIAMVLWTPGGLAGMIQSAAAWIAGRKASDGAPAEER</sequence>
<keyword evidence="3 6" id="KW-0812">Transmembrane</keyword>
<evidence type="ECO:0000256" key="4">
    <source>
        <dbReference type="ARBA" id="ARBA00022989"/>
    </source>
</evidence>
<dbReference type="InterPro" id="IPR043428">
    <property type="entry name" value="LivM-like"/>
</dbReference>
<feature type="transmembrane region" description="Helical" evidence="6">
    <location>
        <begin position="116"/>
        <end position="136"/>
    </location>
</feature>
<evidence type="ECO:0000256" key="6">
    <source>
        <dbReference type="SAM" id="Phobius"/>
    </source>
</evidence>
<feature type="transmembrane region" description="Helical" evidence="6">
    <location>
        <begin position="212"/>
        <end position="234"/>
    </location>
</feature>